<dbReference type="EMBL" id="JARPZN010000055">
    <property type="protein sequence ID" value="MDT2692258.1"/>
    <property type="molecule type" value="Genomic_DNA"/>
</dbReference>
<reference evidence="1" key="2">
    <citation type="submission" date="2023-03" db="EMBL/GenBank/DDBJ databases">
        <authorList>
            <person name="Shen W."/>
            <person name="Cai J."/>
        </authorList>
    </citation>
    <scope>NUCLEOTIDE SEQUENCE</scope>
    <source>
        <strain evidence="1">K69-2</strain>
    </source>
</reference>
<sequence length="102" mass="11848">MSKTKPIVDCYDRNTQEYLGSFVQTNENIINYVASIPPYKNILLVNFGTDDTVLTTIGNFLDYVPDQKWLKTILPQLIEKQTGKLPIEKVNIFDRYEDVMKK</sequence>
<name>A0A376GWN8_ENTGA</name>
<evidence type="ECO:0000313" key="2">
    <source>
        <dbReference type="EMBL" id="STD82102.1"/>
    </source>
</evidence>
<dbReference type="EMBL" id="UFYW01000001">
    <property type="protein sequence ID" value="STD82102.1"/>
    <property type="molecule type" value="Genomic_DNA"/>
</dbReference>
<reference evidence="2 3" key="1">
    <citation type="submission" date="2018-06" db="EMBL/GenBank/DDBJ databases">
        <authorList>
            <consortium name="Pathogen Informatics"/>
            <person name="Doyle S."/>
        </authorList>
    </citation>
    <scope>NUCLEOTIDE SEQUENCE [LARGE SCALE GENOMIC DNA]</scope>
    <source>
        <strain evidence="2 3">NCTC12360</strain>
    </source>
</reference>
<keyword evidence="3" id="KW-1185">Reference proteome</keyword>
<gene>
    <name evidence="2" type="ORF">NCTC12360_00521</name>
    <name evidence="1" type="ORF">P7E30_19070</name>
</gene>
<dbReference type="Proteomes" id="UP000254807">
    <property type="component" value="Unassembled WGS sequence"/>
</dbReference>
<organism evidence="2 3">
    <name type="scientific">Enterococcus gallinarum</name>
    <dbReference type="NCBI Taxonomy" id="1353"/>
    <lineage>
        <taxon>Bacteria</taxon>
        <taxon>Bacillati</taxon>
        <taxon>Bacillota</taxon>
        <taxon>Bacilli</taxon>
        <taxon>Lactobacillales</taxon>
        <taxon>Enterococcaceae</taxon>
        <taxon>Enterococcus</taxon>
    </lineage>
</organism>
<dbReference type="RefSeq" id="WP_060814692.1">
    <property type="nucleotide sequence ID" value="NZ_JARPZN010000055.1"/>
</dbReference>
<dbReference type="OrthoDB" id="1655367at2"/>
<proteinExistence type="predicted"/>
<dbReference type="Proteomes" id="UP001183682">
    <property type="component" value="Unassembled WGS sequence"/>
</dbReference>
<protein>
    <submittedName>
        <fullName evidence="2">Uncharacterized protein</fullName>
    </submittedName>
</protein>
<accession>A0A376GWN8</accession>
<evidence type="ECO:0000313" key="3">
    <source>
        <dbReference type="Proteomes" id="UP000254807"/>
    </source>
</evidence>
<dbReference type="AlphaFoldDB" id="A0A376GWN8"/>
<evidence type="ECO:0000313" key="1">
    <source>
        <dbReference type="EMBL" id="MDT2692258.1"/>
    </source>
</evidence>